<dbReference type="PANTHER" id="PTHR38839:SF2">
    <property type="entry name" value="TRANSCRIPTIONAL REGULATOR WHIB7-RELATED"/>
    <property type="match status" value="1"/>
</dbReference>
<keyword evidence="3" id="KW-0004">4Fe-4S</keyword>
<comment type="similarity">
    <text evidence="2">Belongs to the WhiB family.</text>
</comment>
<evidence type="ECO:0000313" key="12">
    <source>
        <dbReference type="EMBL" id="CAB4935992.1"/>
    </source>
</evidence>
<keyword evidence="10" id="KW-0804">Transcription</keyword>
<evidence type="ECO:0000259" key="11">
    <source>
        <dbReference type="PROSITE" id="PS51674"/>
    </source>
</evidence>
<evidence type="ECO:0000256" key="5">
    <source>
        <dbReference type="ARBA" id="ARBA00023004"/>
    </source>
</evidence>
<evidence type="ECO:0000256" key="10">
    <source>
        <dbReference type="ARBA" id="ARBA00023163"/>
    </source>
</evidence>
<dbReference type="GO" id="GO:0046872">
    <property type="term" value="F:metal ion binding"/>
    <property type="evidence" value="ECO:0007669"/>
    <property type="project" value="UniProtKB-KW"/>
</dbReference>
<keyword evidence="7" id="KW-0805">Transcription regulation</keyword>
<comment type="cofactor">
    <cofactor evidence="1">
        <name>[4Fe-4S] cluster</name>
        <dbReference type="ChEBI" id="CHEBI:49883"/>
    </cofactor>
</comment>
<dbReference type="GO" id="GO:0045892">
    <property type="term" value="P:negative regulation of DNA-templated transcription"/>
    <property type="evidence" value="ECO:0007669"/>
    <property type="project" value="TreeGrafter"/>
</dbReference>
<evidence type="ECO:0000256" key="6">
    <source>
        <dbReference type="ARBA" id="ARBA00023014"/>
    </source>
</evidence>
<reference evidence="12" key="1">
    <citation type="submission" date="2020-05" db="EMBL/GenBank/DDBJ databases">
        <authorList>
            <person name="Chiriac C."/>
            <person name="Salcher M."/>
            <person name="Ghai R."/>
            <person name="Kavagutti S V."/>
        </authorList>
    </citation>
    <scope>NUCLEOTIDE SEQUENCE</scope>
</reference>
<keyword evidence="9" id="KW-1015">Disulfide bond</keyword>
<dbReference type="InterPro" id="IPR034768">
    <property type="entry name" value="4FE4S_WBL"/>
</dbReference>
<dbReference type="HAMAP" id="MF_01479">
    <property type="entry name" value="WhiB"/>
    <property type="match status" value="1"/>
</dbReference>
<proteinExistence type="inferred from homology"/>
<evidence type="ECO:0000256" key="3">
    <source>
        <dbReference type="ARBA" id="ARBA00022485"/>
    </source>
</evidence>
<organism evidence="12">
    <name type="scientific">freshwater metagenome</name>
    <dbReference type="NCBI Taxonomy" id="449393"/>
    <lineage>
        <taxon>unclassified sequences</taxon>
        <taxon>metagenomes</taxon>
        <taxon>ecological metagenomes</taxon>
    </lineage>
</organism>
<dbReference type="AlphaFoldDB" id="A0A6J7J0E9"/>
<evidence type="ECO:0000256" key="2">
    <source>
        <dbReference type="ARBA" id="ARBA00006597"/>
    </source>
</evidence>
<evidence type="ECO:0000256" key="1">
    <source>
        <dbReference type="ARBA" id="ARBA00001966"/>
    </source>
</evidence>
<keyword evidence="5" id="KW-0408">Iron</keyword>
<dbReference type="GO" id="GO:0051539">
    <property type="term" value="F:4 iron, 4 sulfur cluster binding"/>
    <property type="evidence" value="ECO:0007669"/>
    <property type="project" value="UniProtKB-KW"/>
</dbReference>
<dbReference type="PROSITE" id="PS51674">
    <property type="entry name" value="4FE4S_WBL"/>
    <property type="match status" value="1"/>
</dbReference>
<feature type="domain" description="4Fe-4S Wbl-type" evidence="11">
    <location>
        <begin position="38"/>
        <end position="95"/>
    </location>
</feature>
<dbReference type="InterPro" id="IPR003482">
    <property type="entry name" value="Whib"/>
</dbReference>
<accession>A0A6J7J0E9</accession>
<evidence type="ECO:0000256" key="9">
    <source>
        <dbReference type="ARBA" id="ARBA00023157"/>
    </source>
</evidence>
<evidence type="ECO:0000256" key="4">
    <source>
        <dbReference type="ARBA" id="ARBA00022723"/>
    </source>
</evidence>
<dbReference type="GO" id="GO:0003677">
    <property type="term" value="F:DNA binding"/>
    <property type="evidence" value="ECO:0007669"/>
    <property type="project" value="UniProtKB-KW"/>
</dbReference>
<evidence type="ECO:0000256" key="8">
    <source>
        <dbReference type="ARBA" id="ARBA00023125"/>
    </source>
</evidence>
<dbReference type="Pfam" id="PF02467">
    <property type="entry name" value="Whib"/>
    <property type="match status" value="1"/>
</dbReference>
<sequence length="142" mass="15071">MTVLFSELLVPGWAQEGGKIGLDGVTQTSDSAMAFTLPCHSADPELFFAEDAGEIAAAKALCGQCPMQARCLEGAISRQEPCGVWGGELFEAGEIIARKRTVGRPRLMEMAPLSLAPVSLEALTTSQIDATTDEEREEIDAA</sequence>
<dbReference type="PANTHER" id="PTHR38839">
    <property type="entry name" value="TRANSCRIPTIONAL REGULATOR WHID-RELATED"/>
    <property type="match status" value="1"/>
</dbReference>
<protein>
    <submittedName>
        <fullName evidence="12">Unannotated protein</fullName>
    </submittedName>
</protein>
<keyword evidence="8" id="KW-0238">DNA-binding</keyword>
<evidence type="ECO:0000256" key="7">
    <source>
        <dbReference type="ARBA" id="ARBA00023015"/>
    </source>
</evidence>
<gene>
    <name evidence="12" type="ORF">UFOPK3774_00342</name>
</gene>
<dbReference type="EMBL" id="CAFBNG010000041">
    <property type="protein sequence ID" value="CAB4935992.1"/>
    <property type="molecule type" value="Genomic_DNA"/>
</dbReference>
<name>A0A6J7J0E9_9ZZZZ</name>
<keyword evidence="4" id="KW-0479">Metal-binding</keyword>
<keyword evidence="6" id="KW-0411">Iron-sulfur</keyword>
<dbReference type="GO" id="GO:0045454">
    <property type="term" value="P:cell redox homeostasis"/>
    <property type="evidence" value="ECO:0007669"/>
    <property type="project" value="TreeGrafter"/>
</dbReference>
<dbReference type="GO" id="GO:0047134">
    <property type="term" value="F:protein-disulfide reductase [NAD(P)H] activity"/>
    <property type="evidence" value="ECO:0007669"/>
    <property type="project" value="TreeGrafter"/>
</dbReference>